<proteinExistence type="inferred from homology"/>
<comment type="catalytic activity">
    <reaction evidence="1">
        <text>Exonucleolytic cleavage of poly(A) to 5'-AMP.</text>
        <dbReference type="EC" id="3.1.13.4"/>
    </reaction>
</comment>
<evidence type="ECO:0000256" key="6">
    <source>
        <dbReference type="ARBA" id="ARBA00011757"/>
    </source>
</evidence>
<evidence type="ECO:0000256" key="11">
    <source>
        <dbReference type="ARBA" id="ARBA00022801"/>
    </source>
</evidence>
<comment type="caution">
    <text evidence="18">The sequence shown here is derived from an EMBL/GenBank/DDBJ whole genome shotgun (WGS) entry which is preliminary data.</text>
</comment>
<evidence type="ECO:0000256" key="15">
    <source>
        <dbReference type="ARBA" id="ARBA00023163"/>
    </source>
</evidence>
<evidence type="ECO:0000256" key="12">
    <source>
        <dbReference type="ARBA" id="ARBA00022839"/>
    </source>
</evidence>
<dbReference type="InterPro" id="IPR039637">
    <property type="entry name" value="CNOT7/CNOT8/Pop2"/>
</dbReference>
<evidence type="ECO:0000256" key="16">
    <source>
        <dbReference type="ARBA" id="ARBA00023242"/>
    </source>
</evidence>
<keyword evidence="16" id="KW-0539">Nucleus</keyword>
<keyword evidence="13" id="KW-0694">RNA-binding</keyword>
<dbReference type="GO" id="GO:0030014">
    <property type="term" value="C:CCR4-NOT complex"/>
    <property type="evidence" value="ECO:0007669"/>
    <property type="project" value="InterPro"/>
</dbReference>
<dbReference type="EMBL" id="SSTD01006964">
    <property type="protein sequence ID" value="TYK19450.1"/>
    <property type="molecule type" value="Genomic_DNA"/>
</dbReference>
<sequence length="209" mass="24788">MSFIRQVWYHNLTQELSILNDQLFKFPVIAMDIEFLGFLRSTTRGAPEEHLYQDLKFNLNHLKILQLAGLTLMDENEHVGLYWVFTFSDFNEQKDFSSPTSIQYLKNNKGFEFTKQRKDGIPSIEFRRALFLPIFSSNQITKWNTFHHIYDVAYLLKLMMIRTMLESMVEFAIIAQRHLGTANDLKHMIRNCEHLTFIVIFSQKLWIGL</sequence>
<dbReference type="SUPFAM" id="SSF53098">
    <property type="entry name" value="Ribonuclease H-like"/>
    <property type="match status" value="1"/>
</dbReference>
<evidence type="ECO:0000313" key="18">
    <source>
        <dbReference type="EMBL" id="TYK19450.1"/>
    </source>
</evidence>
<keyword evidence="9" id="KW-0540">Nuclease</keyword>
<dbReference type="GO" id="GO:0046872">
    <property type="term" value="F:metal ion binding"/>
    <property type="evidence" value="ECO:0007669"/>
    <property type="project" value="UniProtKB-KW"/>
</dbReference>
<evidence type="ECO:0000313" key="19">
    <source>
        <dbReference type="Proteomes" id="UP000321947"/>
    </source>
</evidence>
<dbReference type="Pfam" id="PF04857">
    <property type="entry name" value="CAF1"/>
    <property type="match status" value="1"/>
</dbReference>
<evidence type="ECO:0000256" key="17">
    <source>
        <dbReference type="ARBA" id="ARBA00025148"/>
    </source>
</evidence>
<evidence type="ECO:0000256" key="8">
    <source>
        <dbReference type="ARBA" id="ARBA00022490"/>
    </source>
</evidence>
<evidence type="ECO:0000256" key="3">
    <source>
        <dbReference type="ARBA" id="ARBA00004123"/>
    </source>
</evidence>
<evidence type="ECO:0000256" key="4">
    <source>
        <dbReference type="ARBA" id="ARBA00004496"/>
    </source>
</evidence>
<keyword evidence="14" id="KW-0805">Transcription regulation</keyword>
<dbReference type="GO" id="GO:0005737">
    <property type="term" value="C:cytoplasm"/>
    <property type="evidence" value="ECO:0007669"/>
    <property type="project" value="UniProtKB-SubCell"/>
</dbReference>
<reference evidence="18 19" key="1">
    <citation type="submission" date="2019-08" db="EMBL/GenBank/DDBJ databases">
        <title>Draft genome sequences of two oriental melons (Cucumis melo L. var makuwa).</title>
        <authorList>
            <person name="Kwon S.-Y."/>
        </authorList>
    </citation>
    <scope>NUCLEOTIDE SEQUENCE [LARGE SCALE GENOMIC DNA]</scope>
    <source>
        <strain evidence="19">cv. Chang Bougi</strain>
        <tissue evidence="18">Leaf</tissue>
    </source>
</reference>
<dbReference type="PANTHER" id="PTHR10797">
    <property type="entry name" value="CCR4-NOT TRANSCRIPTION COMPLEX SUBUNIT"/>
    <property type="match status" value="1"/>
</dbReference>
<keyword evidence="12" id="KW-0269">Exonuclease</keyword>
<evidence type="ECO:0000256" key="9">
    <source>
        <dbReference type="ARBA" id="ARBA00022722"/>
    </source>
</evidence>
<dbReference type="AlphaFoldDB" id="A0A5D3D7M4"/>
<dbReference type="InterPro" id="IPR036397">
    <property type="entry name" value="RNaseH_sf"/>
</dbReference>
<evidence type="ECO:0000256" key="13">
    <source>
        <dbReference type="ARBA" id="ARBA00022884"/>
    </source>
</evidence>
<keyword evidence="11" id="KW-0378">Hydrolase</keyword>
<evidence type="ECO:0000256" key="10">
    <source>
        <dbReference type="ARBA" id="ARBA00022723"/>
    </source>
</evidence>
<comment type="subunit">
    <text evidence="6">Component of the CCR4-NOT complex, at least composed of CRR4 and CAF1 proteins.</text>
</comment>
<dbReference type="Proteomes" id="UP000321947">
    <property type="component" value="Unassembled WGS sequence"/>
</dbReference>
<dbReference type="InterPro" id="IPR012337">
    <property type="entry name" value="RNaseH-like_sf"/>
</dbReference>
<evidence type="ECO:0000256" key="14">
    <source>
        <dbReference type="ARBA" id="ARBA00023015"/>
    </source>
</evidence>
<accession>A0A5D3D7M4</accession>
<dbReference type="GO" id="GO:0003723">
    <property type="term" value="F:RNA binding"/>
    <property type="evidence" value="ECO:0007669"/>
    <property type="project" value="UniProtKB-KW"/>
</dbReference>
<dbReference type="GO" id="GO:0004535">
    <property type="term" value="F:poly(A)-specific ribonuclease activity"/>
    <property type="evidence" value="ECO:0007669"/>
    <property type="project" value="UniProtKB-EC"/>
</dbReference>
<dbReference type="Gene3D" id="3.30.420.10">
    <property type="entry name" value="Ribonuclease H-like superfamily/Ribonuclease H"/>
    <property type="match status" value="1"/>
</dbReference>
<comment type="similarity">
    <text evidence="5">Belongs to the CAF1 family.</text>
</comment>
<evidence type="ECO:0000256" key="2">
    <source>
        <dbReference type="ARBA" id="ARBA00001968"/>
    </source>
</evidence>
<keyword evidence="15" id="KW-0804">Transcription</keyword>
<keyword evidence="10" id="KW-0479">Metal-binding</keyword>
<gene>
    <name evidence="18" type="ORF">E5676_scaffold443G001030</name>
</gene>
<dbReference type="InterPro" id="IPR006941">
    <property type="entry name" value="RNase_CAF1"/>
</dbReference>
<evidence type="ECO:0000256" key="5">
    <source>
        <dbReference type="ARBA" id="ARBA00008372"/>
    </source>
</evidence>
<comment type="cofactor">
    <cofactor evidence="2">
        <name>a divalent metal cation</name>
        <dbReference type="ChEBI" id="CHEBI:60240"/>
    </cofactor>
</comment>
<dbReference type="GO" id="GO:0005634">
    <property type="term" value="C:nucleus"/>
    <property type="evidence" value="ECO:0007669"/>
    <property type="project" value="UniProtKB-SubCell"/>
</dbReference>
<comment type="subcellular location">
    <subcellularLocation>
        <location evidence="4">Cytoplasm</location>
    </subcellularLocation>
    <subcellularLocation>
        <location evidence="3">Nucleus</location>
    </subcellularLocation>
</comment>
<name>A0A5D3D7M4_CUCMM</name>
<keyword evidence="8" id="KW-0963">Cytoplasm</keyword>
<protein>
    <recommendedName>
        <fullName evidence="7">poly(A)-specific ribonuclease</fullName>
        <ecNumber evidence="7">3.1.13.4</ecNumber>
    </recommendedName>
</protein>
<organism evidence="18 19">
    <name type="scientific">Cucumis melo var. makuwa</name>
    <name type="common">Oriental melon</name>
    <dbReference type="NCBI Taxonomy" id="1194695"/>
    <lineage>
        <taxon>Eukaryota</taxon>
        <taxon>Viridiplantae</taxon>
        <taxon>Streptophyta</taxon>
        <taxon>Embryophyta</taxon>
        <taxon>Tracheophyta</taxon>
        <taxon>Spermatophyta</taxon>
        <taxon>Magnoliopsida</taxon>
        <taxon>eudicotyledons</taxon>
        <taxon>Gunneridae</taxon>
        <taxon>Pentapetalae</taxon>
        <taxon>rosids</taxon>
        <taxon>fabids</taxon>
        <taxon>Cucurbitales</taxon>
        <taxon>Cucurbitaceae</taxon>
        <taxon>Benincaseae</taxon>
        <taxon>Cucumis</taxon>
    </lineage>
</organism>
<dbReference type="EC" id="3.1.13.4" evidence="7"/>
<comment type="function">
    <text evidence="17">Ubiquitous transcription factor required for a diverse set of processes. It is a component of the CCR4 complex involved in the control of gene expression.</text>
</comment>
<evidence type="ECO:0000256" key="1">
    <source>
        <dbReference type="ARBA" id="ARBA00001663"/>
    </source>
</evidence>
<evidence type="ECO:0000256" key="7">
    <source>
        <dbReference type="ARBA" id="ARBA00012161"/>
    </source>
</evidence>